<evidence type="ECO:0000256" key="5">
    <source>
        <dbReference type="ARBA" id="ARBA00023136"/>
    </source>
</evidence>
<feature type="transmembrane region" description="Helical" evidence="8">
    <location>
        <begin position="215"/>
        <end position="238"/>
    </location>
</feature>
<feature type="region of interest" description="Disordered" evidence="7">
    <location>
        <begin position="345"/>
        <end position="371"/>
    </location>
</feature>
<dbReference type="OrthoDB" id="10042652at2759"/>
<evidence type="ECO:0000256" key="4">
    <source>
        <dbReference type="ARBA" id="ARBA00022989"/>
    </source>
</evidence>
<feature type="transmembrane region" description="Helical" evidence="8">
    <location>
        <begin position="284"/>
        <end position="309"/>
    </location>
</feature>
<feature type="transmembrane region" description="Helical" evidence="8">
    <location>
        <begin position="89"/>
        <end position="107"/>
    </location>
</feature>
<dbReference type="Proteomes" id="UP000053660">
    <property type="component" value="Unassembled WGS sequence"/>
</dbReference>
<evidence type="ECO:0000256" key="3">
    <source>
        <dbReference type="ARBA" id="ARBA00022692"/>
    </source>
</evidence>
<dbReference type="PANTHER" id="PTHR31158:SF1">
    <property type="entry name" value="DOXA1 FACTOR-RELATED"/>
    <property type="match status" value="1"/>
</dbReference>
<dbReference type="PANTHER" id="PTHR31158">
    <property type="entry name" value="DUAL OXIDASE 2"/>
    <property type="match status" value="1"/>
</dbReference>
<evidence type="ECO:0000313" key="10">
    <source>
        <dbReference type="Proteomes" id="UP000053660"/>
    </source>
</evidence>
<keyword evidence="10" id="KW-1185">Reference proteome</keyword>
<keyword evidence="6" id="KW-0325">Glycoprotein</keyword>
<dbReference type="EMBL" id="KN551323">
    <property type="protein sequence ID" value="KHJ92483.1"/>
    <property type="molecule type" value="Genomic_DNA"/>
</dbReference>
<feature type="transmembrane region" description="Helical" evidence="8">
    <location>
        <begin position="59"/>
        <end position="77"/>
    </location>
</feature>
<proteinExistence type="inferred from homology"/>
<comment type="subcellular location">
    <subcellularLocation>
        <location evidence="1">Membrane</location>
        <topology evidence="1">Multi-pass membrane protein</topology>
    </subcellularLocation>
</comment>
<dbReference type="GO" id="GO:0015031">
    <property type="term" value="P:protein transport"/>
    <property type="evidence" value="ECO:0007669"/>
    <property type="project" value="InterPro"/>
</dbReference>
<evidence type="ECO:0000256" key="2">
    <source>
        <dbReference type="ARBA" id="ARBA00009816"/>
    </source>
</evidence>
<comment type="similarity">
    <text evidence="2">Belongs to the DUOXA family.</text>
</comment>
<gene>
    <name evidence="9" type="ORF">OESDEN_07628</name>
</gene>
<evidence type="ECO:0008006" key="11">
    <source>
        <dbReference type="Google" id="ProtNLM"/>
    </source>
</evidence>
<evidence type="ECO:0000256" key="6">
    <source>
        <dbReference type="ARBA" id="ARBA00023180"/>
    </source>
</evidence>
<organism evidence="9 10">
    <name type="scientific">Oesophagostomum dentatum</name>
    <name type="common">Nodular worm</name>
    <dbReference type="NCBI Taxonomy" id="61180"/>
    <lineage>
        <taxon>Eukaryota</taxon>
        <taxon>Metazoa</taxon>
        <taxon>Ecdysozoa</taxon>
        <taxon>Nematoda</taxon>
        <taxon>Chromadorea</taxon>
        <taxon>Rhabditida</taxon>
        <taxon>Rhabditina</taxon>
        <taxon>Rhabditomorpha</taxon>
        <taxon>Strongyloidea</taxon>
        <taxon>Strongylidae</taxon>
        <taxon>Oesophagostomum</taxon>
    </lineage>
</organism>
<dbReference type="AlphaFoldDB" id="A0A0B1T4H3"/>
<name>A0A0B1T4H3_OESDE</name>
<feature type="compositionally biased region" description="Low complexity" evidence="7">
    <location>
        <begin position="348"/>
        <end position="369"/>
    </location>
</feature>
<accession>A0A0B1T4H3</accession>
<feature type="transmembrane region" description="Helical" evidence="8">
    <location>
        <begin position="245"/>
        <end position="264"/>
    </location>
</feature>
<sequence length="387" mass="44060">MLGWSLFREHGAPTFYGENRTPVTIGQSTSLTLPLNPLHWVFRICGHRRNMFSIPDTHIIGLFSIFLVPALTFLIILPGVRKHRLSSTFSFLFNMYVGATLLVSLYHPCWHRAETPISTTYKAFSNAKMDAYILVRVGLQYLNISLSTAATHAGDDVIEEGILYNERFSFSEVNKMEKELSNALRKGLPFPILKVIEYLSGDGFSWGRQYRVAGYYTASMMWLAFYTWMISFVCLALLPHYFGKCLFYTGVFMGIGDVIFVLNIPRQMHIRFPTQHGDTLLTFRLSICFQATCLAAILCIVVGATLWILHCKNIYHFDTMFSARRYAEGSVVDVYRDDESMTTVLSDHSQASSKRPSSSHSWMSSPHTSTASSVYFCPNRFENPIRL</sequence>
<evidence type="ECO:0000313" key="9">
    <source>
        <dbReference type="EMBL" id="KHJ92483.1"/>
    </source>
</evidence>
<keyword evidence="4 8" id="KW-1133">Transmembrane helix</keyword>
<dbReference type="Pfam" id="PF10204">
    <property type="entry name" value="DuoxA"/>
    <property type="match status" value="1"/>
</dbReference>
<dbReference type="GO" id="GO:0005789">
    <property type="term" value="C:endoplasmic reticulum membrane"/>
    <property type="evidence" value="ECO:0007669"/>
    <property type="project" value="InterPro"/>
</dbReference>
<evidence type="ECO:0000256" key="1">
    <source>
        <dbReference type="ARBA" id="ARBA00004141"/>
    </source>
</evidence>
<keyword evidence="3 8" id="KW-0812">Transmembrane</keyword>
<evidence type="ECO:0000256" key="8">
    <source>
        <dbReference type="SAM" id="Phobius"/>
    </source>
</evidence>
<keyword evidence="5 8" id="KW-0472">Membrane</keyword>
<evidence type="ECO:0000256" key="7">
    <source>
        <dbReference type="SAM" id="MobiDB-lite"/>
    </source>
</evidence>
<protein>
    <recommendedName>
        <fullName evidence="11">DUOXA-like protein C06E1.3</fullName>
    </recommendedName>
</protein>
<reference evidence="9 10" key="1">
    <citation type="submission" date="2014-03" db="EMBL/GenBank/DDBJ databases">
        <title>Draft genome of the hookworm Oesophagostomum dentatum.</title>
        <authorList>
            <person name="Mitreva M."/>
        </authorList>
    </citation>
    <scope>NUCLEOTIDE SEQUENCE [LARGE SCALE GENOMIC DNA]</scope>
    <source>
        <strain evidence="9 10">OD-Hann</strain>
    </source>
</reference>
<dbReference type="InterPro" id="IPR018469">
    <property type="entry name" value="Dual_oxidase_maturation_fac"/>
</dbReference>